<dbReference type="Proteomes" id="UP000501237">
    <property type="component" value="Chromosome"/>
</dbReference>
<accession>A0A679GDK4</accession>
<dbReference type="EMBL" id="AP022642">
    <property type="protein sequence ID" value="BCA29091.1"/>
    <property type="molecule type" value="Genomic_DNA"/>
</dbReference>
<organism evidence="1 2">
    <name type="scientific">Metapseudomonas otitidis</name>
    <dbReference type="NCBI Taxonomy" id="319939"/>
    <lineage>
        <taxon>Bacteria</taxon>
        <taxon>Pseudomonadati</taxon>
        <taxon>Pseudomonadota</taxon>
        <taxon>Gammaproteobacteria</taxon>
        <taxon>Pseudomonadales</taxon>
        <taxon>Pseudomonadaceae</taxon>
        <taxon>Metapseudomonas</taxon>
    </lineage>
</organism>
<evidence type="ECO:0000313" key="2">
    <source>
        <dbReference type="Proteomes" id="UP000501237"/>
    </source>
</evidence>
<evidence type="ECO:0000313" key="1">
    <source>
        <dbReference type="EMBL" id="BCA29091.1"/>
    </source>
</evidence>
<protein>
    <submittedName>
        <fullName evidence="1">Uncharacterized protein</fullName>
    </submittedName>
</protein>
<proteinExistence type="predicted"/>
<dbReference type="RefSeq" id="WP_172433814.1">
    <property type="nucleotide sequence ID" value="NZ_AP022642.1"/>
</dbReference>
<name>A0A679GDK4_9GAMM</name>
<dbReference type="GeneID" id="57398284"/>
<reference evidence="1 2" key="1">
    <citation type="journal article" date="2020" name="Microbiol. Resour. Announc.">
        <title>Complete genome sequence of Pseudomonas otitidis strain MrB4, isolated from Lake Biwa in Japan.</title>
        <authorList>
            <person name="Miyazaki K."/>
            <person name="Hase E."/>
            <person name="Maruya T."/>
        </authorList>
    </citation>
    <scope>NUCLEOTIDE SEQUENCE [LARGE SCALE GENOMIC DNA]</scope>
    <source>
        <strain evidence="1 2">MrB4</strain>
    </source>
</reference>
<sequence>MGATVFIGYSKDKSLHVTLNRKASDAVGMLFDDVLREKKTKIHEEVMEMLVLDQIGFVDLSKDDFNMVVEAVRCYFFRLDSLTEWQSFQKYIWEEILAPLFEQDERYQLT</sequence>
<dbReference type="KEGG" id="poj:PtoMrB4_30680"/>
<dbReference type="AlphaFoldDB" id="A0A679GDK4"/>
<gene>
    <name evidence="1" type="ORF">PtoMrB4_30680</name>
</gene>